<evidence type="ECO:0000313" key="1">
    <source>
        <dbReference type="EMBL" id="GAA5529946.1"/>
    </source>
</evidence>
<gene>
    <name evidence="1" type="ORF">Hgul01_03760</name>
</gene>
<reference evidence="1 2" key="1">
    <citation type="submission" date="2024-02" db="EMBL/GenBank/DDBJ databases">
        <title>Herpetosiphon gulosus NBRC 112829.</title>
        <authorList>
            <person name="Ichikawa N."/>
            <person name="Katano-Makiyama Y."/>
            <person name="Hidaka K."/>
        </authorList>
    </citation>
    <scope>NUCLEOTIDE SEQUENCE [LARGE SCALE GENOMIC DNA]</scope>
    <source>
        <strain evidence="1 2">NBRC 112829</strain>
    </source>
</reference>
<dbReference type="Proteomes" id="UP001428290">
    <property type="component" value="Unassembled WGS sequence"/>
</dbReference>
<proteinExistence type="predicted"/>
<sequence length="246" mass="27301">MLDIAQLDQAAMLSLARNPQTDPQQLIALVEWLKLQQGADSAQPTTSFAYLKNQAPQGPLAVILERRTLPLLEVLIANPSIPPMLALEFATDVPAAFLANPALPMWLQHDPELFKRMEPLRCLQLLRHAAIPQAILASIQSISPEIEQTVQLHVASNPRLDANWYADYQHSKQQIALPDATETTLLQELISLNAINQPMLGWLRQSPAEQHQLLFNQAAATSQPVIEPQALEFSPTYPRLLEAPLA</sequence>
<evidence type="ECO:0008006" key="3">
    <source>
        <dbReference type="Google" id="ProtNLM"/>
    </source>
</evidence>
<keyword evidence="2" id="KW-1185">Reference proteome</keyword>
<comment type="caution">
    <text evidence="1">The sequence shown here is derived from an EMBL/GenBank/DDBJ whole genome shotgun (WGS) entry which is preliminary data.</text>
</comment>
<name>A0ABP9X6C5_9CHLR</name>
<dbReference type="EMBL" id="BAABRU010000014">
    <property type="protein sequence ID" value="GAA5529946.1"/>
    <property type="molecule type" value="Genomic_DNA"/>
</dbReference>
<evidence type="ECO:0000313" key="2">
    <source>
        <dbReference type="Proteomes" id="UP001428290"/>
    </source>
</evidence>
<organism evidence="1 2">
    <name type="scientific">Herpetosiphon gulosus</name>
    <dbReference type="NCBI Taxonomy" id="1973496"/>
    <lineage>
        <taxon>Bacteria</taxon>
        <taxon>Bacillati</taxon>
        <taxon>Chloroflexota</taxon>
        <taxon>Chloroflexia</taxon>
        <taxon>Herpetosiphonales</taxon>
        <taxon>Herpetosiphonaceae</taxon>
        <taxon>Herpetosiphon</taxon>
    </lineage>
</organism>
<dbReference type="RefSeq" id="WP_345723535.1">
    <property type="nucleotide sequence ID" value="NZ_BAABRU010000014.1"/>
</dbReference>
<accession>A0ABP9X6C5</accession>
<protein>
    <recommendedName>
        <fullName evidence="3">Leucine rich repeat variant</fullName>
    </recommendedName>
</protein>